<organism evidence="4 5">
    <name type="scientific">Macleaya cordata</name>
    <name type="common">Five-seeded plume-poppy</name>
    <name type="synonym">Bocconia cordata</name>
    <dbReference type="NCBI Taxonomy" id="56857"/>
    <lineage>
        <taxon>Eukaryota</taxon>
        <taxon>Viridiplantae</taxon>
        <taxon>Streptophyta</taxon>
        <taxon>Embryophyta</taxon>
        <taxon>Tracheophyta</taxon>
        <taxon>Spermatophyta</taxon>
        <taxon>Magnoliopsida</taxon>
        <taxon>Ranunculales</taxon>
        <taxon>Papaveraceae</taxon>
        <taxon>Papaveroideae</taxon>
        <taxon>Macleaya</taxon>
    </lineage>
</organism>
<dbReference type="GO" id="GO:0000166">
    <property type="term" value="F:nucleotide binding"/>
    <property type="evidence" value="ECO:0007669"/>
    <property type="project" value="InterPro"/>
</dbReference>
<dbReference type="InParanoid" id="A0A200QCB4"/>
<dbReference type="Gene3D" id="3.30.360.10">
    <property type="entry name" value="Dihydrodipicolinate Reductase, domain 2"/>
    <property type="match status" value="1"/>
</dbReference>
<evidence type="ECO:0000259" key="3">
    <source>
        <dbReference type="Pfam" id="PF22725"/>
    </source>
</evidence>
<dbReference type="SUPFAM" id="SSF51735">
    <property type="entry name" value="NAD(P)-binding Rossmann-fold domains"/>
    <property type="match status" value="2"/>
</dbReference>
<name>A0A200QCB4_MACCD</name>
<dbReference type="Pfam" id="PF22725">
    <property type="entry name" value="GFO_IDH_MocA_C3"/>
    <property type="match status" value="1"/>
</dbReference>
<reference evidence="4 5" key="1">
    <citation type="journal article" date="2017" name="Mol. Plant">
        <title>The Genome of Medicinal Plant Macleaya cordata Provides New Insights into Benzylisoquinoline Alkaloids Metabolism.</title>
        <authorList>
            <person name="Liu X."/>
            <person name="Liu Y."/>
            <person name="Huang P."/>
            <person name="Ma Y."/>
            <person name="Qing Z."/>
            <person name="Tang Q."/>
            <person name="Cao H."/>
            <person name="Cheng P."/>
            <person name="Zheng Y."/>
            <person name="Yuan Z."/>
            <person name="Zhou Y."/>
            <person name="Liu J."/>
            <person name="Tang Z."/>
            <person name="Zhuo Y."/>
            <person name="Zhang Y."/>
            <person name="Yu L."/>
            <person name="Huang J."/>
            <person name="Yang P."/>
            <person name="Peng Q."/>
            <person name="Zhang J."/>
            <person name="Jiang W."/>
            <person name="Zhang Z."/>
            <person name="Lin K."/>
            <person name="Ro D.K."/>
            <person name="Chen X."/>
            <person name="Xiong X."/>
            <person name="Shang Y."/>
            <person name="Huang S."/>
            <person name="Zeng J."/>
        </authorList>
    </citation>
    <scope>NUCLEOTIDE SEQUENCE [LARGE SCALE GENOMIC DNA]</scope>
    <source>
        <strain evidence="5">cv. BLH2017</strain>
        <tissue evidence="4">Root</tissue>
    </source>
</reference>
<protein>
    <submittedName>
        <fullName evidence="4">Oxidoreductase</fullName>
    </submittedName>
</protein>
<proteinExistence type="inferred from homology"/>
<feature type="domain" description="Gfo/Idh/MocA-like oxidoreductase N-terminal" evidence="2">
    <location>
        <begin position="186"/>
        <end position="287"/>
    </location>
</feature>
<sequence>MAEKPIRFGILGCAEIARKVSRAITLCPNTNLYAVASRSIEKAKNFASSNGFPSTAKIYGSYEALLDDPDVDAVYVPLPTSLHLRWAVLVAEKKKHLLLEKPVALNVQEFDRIIEACESNGVQFMDGTMWMHHPRTAKMREFLSDSERFGQLKSVKSKVGVRNSRVTLTCAGMGPLEIARKVSRAITLCPNTNLYAVASRSIEKAKNFASSNGFPSTAKIYGSYEALLDDPDVDAVYVPLPTSLHLRWAVLVAEKKKHLLLEKPVALNVQEFDRIIEACESNGVQFMDGTMWMHHPRTAKMREFLSDSERFGQLKSVHSIFTYAGNPDFLKNDIRVKPDLDALGALGDVGWYCIRSILWAADYELPKSVTALRGPILNDSGVILACGSSFQWEDGKVATFQASFLTNLTMDVTAVGTKGTLHLHDFVIPFEETSASFTFASESGFNDLVTGWVPLPSEHVVTTDLPQEAQMVKEFAGLVRSIKESCSKPEKKWPSISRKTQLVLDAVKASIDKGFEPVEIVS</sequence>
<dbReference type="FunCoup" id="A0A200QCB4">
    <property type="interactions" value="1662"/>
</dbReference>
<evidence type="ECO:0000259" key="2">
    <source>
        <dbReference type="Pfam" id="PF01408"/>
    </source>
</evidence>
<evidence type="ECO:0000313" key="5">
    <source>
        <dbReference type="Proteomes" id="UP000195402"/>
    </source>
</evidence>
<dbReference type="SUPFAM" id="SSF55347">
    <property type="entry name" value="Glyceraldehyde-3-phosphate dehydrogenase-like, C-terminal domain"/>
    <property type="match status" value="1"/>
</dbReference>
<comment type="similarity">
    <text evidence="1">Belongs to the Gfo/Idh/MocA family.</text>
</comment>
<dbReference type="InterPro" id="IPR036291">
    <property type="entry name" value="NAD(P)-bd_dom_sf"/>
</dbReference>
<dbReference type="InterPro" id="IPR055170">
    <property type="entry name" value="GFO_IDH_MocA-like_dom"/>
</dbReference>
<feature type="domain" description="GFO/IDH/MocA-like oxidoreductase" evidence="3">
    <location>
        <begin position="306"/>
        <end position="421"/>
    </location>
</feature>
<keyword evidence="5" id="KW-1185">Reference proteome</keyword>
<dbReference type="AlphaFoldDB" id="A0A200QCB4"/>
<gene>
    <name evidence="4" type="ORF">BVC80_339g20</name>
</gene>
<dbReference type="STRING" id="56857.A0A200QCB4"/>
<dbReference type="OMA" id="SSFEWIN"/>
<dbReference type="PANTHER" id="PTHR46368:SF4">
    <property type="entry name" value="OS10G0403700 PROTEIN"/>
    <property type="match status" value="1"/>
</dbReference>
<dbReference type="PANTHER" id="PTHR46368">
    <property type="match status" value="1"/>
</dbReference>
<dbReference type="InterPro" id="IPR000683">
    <property type="entry name" value="Gfo/Idh/MocA-like_OxRdtase_N"/>
</dbReference>
<dbReference type="Pfam" id="PF01408">
    <property type="entry name" value="GFO_IDH_MocA"/>
    <property type="match status" value="2"/>
</dbReference>
<dbReference type="EMBL" id="MVGT01002360">
    <property type="protein sequence ID" value="OVA08099.1"/>
    <property type="molecule type" value="Genomic_DNA"/>
</dbReference>
<dbReference type="OrthoDB" id="2129491at2759"/>
<comment type="caution">
    <text evidence="4">The sequence shown here is derived from an EMBL/GenBank/DDBJ whole genome shotgun (WGS) entry which is preliminary data.</text>
</comment>
<evidence type="ECO:0000256" key="1">
    <source>
        <dbReference type="ARBA" id="ARBA00010928"/>
    </source>
</evidence>
<dbReference type="Proteomes" id="UP000195402">
    <property type="component" value="Unassembled WGS sequence"/>
</dbReference>
<evidence type="ECO:0000313" key="4">
    <source>
        <dbReference type="EMBL" id="OVA08099.1"/>
    </source>
</evidence>
<dbReference type="Gene3D" id="3.40.50.720">
    <property type="entry name" value="NAD(P)-binding Rossmann-like Domain"/>
    <property type="match status" value="2"/>
</dbReference>
<accession>A0A200QCB4</accession>
<feature type="domain" description="Gfo/Idh/MocA-like oxidoreductase N-terminal" evidence="2">
    <location>
        <begin position="6"/>
        <end position="125"/>
    </location>
</feature>